<dbReference type="Proteomes" id="UP001162501">
    <property type="component" value="Chromosome 13"/>
</dbReference>
<proteinExistence type="predicted"/>
<name>A0ACB0DZD2_RANTA</name>
<dbReference type="EMBL" id="OX596097">
    <property type="protein sequence ID" value="CAI9693683.1"/>
    <property type="molecule type" value="Genomic_DNA"/>
</dbReference>
<sequence>MCGAAQGHGEGTAAPGRAGTGAENPPVSAVLGRFLGVWDLRPSGPQTPACGRGELASTCAPADAGGLAASRPSRSQGRAGEQERRKCRDRGLGLSLATVHTSESPEPGPTPHHPGTPAAARPEGRALGGGNGMEGAPLHLSAHPPRSRSVGACVTGATSALPGGSRVVRTPLKRGQGTTPGPIRGTFPEPSQWVAPSPFPGASARSWDGRRGAGQQATVRYAEGQSHPACSRSRRHERQKSEQNRRKRSRRALARAGGFVCRSQALQTLLLTPVKELPGPSGGSYSCSGSTRHGSRLQAAVESLEGC</sequence>
<organism evidence="1 2">
    <name type="scientific">Rangifer tarandus platyrhynchus</name>
    <name type="common">Svalbard reindeer</name>
    <dbReference type="NCBI Taxonomy" id="3082113"/>
    <lineage>
        <taxon>Eukaryota</taxon>
        <taxon>Metazoa</taxon>
        <taxon>Chordata</taxon>
        <taxon>Craniata</taxon>
        <taxon>Vertebrata</taxon>
        <taxon>Euteleostomi</taxon>
        <taxon>Mammalia</taxon>
        <taxon>Eutheria</taxon>
        <taxon>Laurasiatheria</taxon>
        <taxon>Artiodactyla</taxon>
        <taxon>Ruminantia</taxon>
        <taxon>Pecora</taxon>
        <taxon>Cervidae</taxon>
        <taxon>Odocoileinae</taxon>
        <taxon>Rangifer</taxon>
    </lineage>
</organism>
<accession>A0ACB0DZD2</accession>
<reference evidence="1" key="1">
    <citation type="submission" date="2023-05" db="EMBL/GenBank/DDBJ databases">
        <authorList>
            <consortium name="ELIXIR-Norway"/>
        </authorList>
    </citation>
    <scope>NUCLEOTIDE SEQUENCE</scope>
</reference>
<gene>
    <name evidence="1" type="ORF">MRATA1EN3_LOCUS4896</name>
</gene>
<evidence type="ECO:0000313" key="1">
    <source>
        <dbReference type="EMBL" id="CAI9693683.1"/>
    </source>
</evidence>
<protein>
    <submittedName>
        <fullName evidence="1">Uncharacterized protein</fullName>
    </submittedName>
</protein>
<evidence type="ECO:0000313" key="2">
    <source>
        <dbReference type="Proteomes" id="UP001162501"/>
    </source>
</evidence>